<comment type="catalytic activity">
    <reaction evidence="8">
        <text>ATP + H2O = ADP + phosphate + H(+)</text>
        <dbReference type="Rhea" id="RHEA:13065"/>
        <dbReference type="ChEBI" id="CHEBI:15377"/>
        <dbReference type="ChEBI" id="CHEBI:15378"/>
        <dbReference type="ChEBI" id="CHEBI:30616"/>
        <dbReference type="ChEBI" id="CHEBI:43474"/>
        <dbReference type="ChEBI" id="CHEBI:456216"/>
        <dbReference type="EC" id="5.6.2.4"/>
    </reaction>
</comment>
<dbReference type="GO" id="GO:0005829">
    <property type="term" value="C:cytosol"/>
    <property type="evidence" value="ECO:0007669"/>
    <property type="project" value="TreeGrafter"/>
</dbReference>
<evidence type="ECO:0000256" key="6">
    <source>
        <dbReference type="ARBA" id="ARBA00034617"/>
    </source>
</evidence>
<dbReference type="GO" id="GO:0005524">
    <property type="term" value="F:ATP binding"/>
    <property type="evidence" value="ECO:0007669"/>
    <property type="project" value="UniProtKB-UniRule"/>
</dbReference>
<dbReference type="GO" id="GO:0000725">
    <property type="term" value="P:recombinational repair"/>
    <property type="evidence" value="ECO:0007669"/>
    <property type="project" value="TreeGrafter"/>
</dbReference>
<evidence type="ECO:0000313" key="12">
    <source>
        <dbReference type="Proteomes" id="UP001209074"/>
    </source>
</evidence>
<evidence type="ECO:0000256" key="2">
    <source>
        <dbReference type="ARBA" id="ARBA00022801"/>
    </source>
</evidence>
<dbReference type="InterPro" id="IPR014016">
    <property type="entry name" value="UvrD-like_ATP-bd"/>
</dbReference>
<evidence type="ECO:0000256" key="4">
    <source>
        <dbReference type="ARBA" id="ARBA00022840"/>
    </source>
</evidence>
<dbReference type="InterPro" id="IPR027417">
    <property type="entry name" value="P-loop_NTPase"/>
</dbReference>
<dbReference type="RefSeq" id="WP_264960385.1">
    <property type="nucleotide sequence ID" value="NZ_JAPDUQ010000005.1"/>
</dbReference>
<dbReference type="PANTHER" id="PTHR11070:SF67">
    <property type="entry name" value="DNA 3'-5' HELICASE"/>
    <property type="match status" value="1"/>
</dbReference>
<dbReference type="InterPro" id="IPR000212">
    <property type="entry name" value="DNA_helicase_UvrD/REP"/>
</dbReference>
<dbReference type="GO" id="GO:0043138">
    <property type="term" value="F:3'-5' DNA helicase activity"/>
    <property type="evidence" value="ECO:0007669"/>
    <property type="project" value="UniProtKB-EC"/>
</dbReference>
<dbReference type="AlphaFoldDB" id="A0AAW5U3U9"/>
<sequence>MELTDAQKIIVEQDGNCVVLAAPGSGKTFVISEKIRRILLGDELRDYQGVIAISYTRKAAKNLKDRVFANIPFSRSSFFGTIDGFCFSEVIYPFLSHIWGSKKIEISIKSLNDCDKDNQELFLWIKEKREIYSIAEEEWAQLWELYYEEGFVLVEALELLACKIIKESTACRNYLKARYRYIFIDEYQDADIYTSILFDELVSLGLVGIAVGDAKQSIFGYDKKDSKYLQALVERGDFHYFPLDKNFRCSPSIINYSNRLMDSDSTLLPALQIDVHLVRIEGEESAVSKFLSSNIKDCCKRYHVEKLSDVAVLAKTNKYLDLIASHLSLPYRMYNTTGLDNDSNVCSSFYAALLRFYYDSNMTFLETLEDFVDIEMLTRYDHKRVLQLKVQLRSLSLPDDVELFVGYCTELADIILPNASNDVSSAILRKVIGDKKSLESYRPLNDNEVNLMTLHKSKGLEFDLVFHLNLHEWILPNKKPINGDFYNCEYPSWQQDLDLHYVGITRAKKACYLVINNQRLGFKNKIVTGRDSEFLTLNGVDKYREILIF</sequence>
<keyword evidence="1 9" id="KW-0547">Nucleotide-binding</keyword>
<evidence type="ECO:0000256" key="3">
    <source>
        <dbReference type="ARBA" id="ARBA00022806"/>
    </source>
</evidence>
<name>A0AAW5U3U9_9BACT</name>
<dbReference type="InterPro" id="IPR014017">
    <property type="entry name" value="DNA_helicase_UvrD-like_C"/>
</dbReference>
<gene>
    <name evidence="11" type="ORF">ONT05_14290</name>
</gene>
<keyword evidence="5" id="KW-0413">Isomerase</keyword>
<feature type="binding site" evidence="9">
    <location>
        <begin position="21"/>
        <end position="28"/>
    </location>
    <ligand>
        <name>ATP</name>
        <dbReference type="ChEBI" id="CHEBI:30616"/>
    </ligand>
</feature>
<evidence type="ECO:0000313" key="11">
    <source>
        <dbReference type="EMBL" id="MCW4094695.1"/>
    </source>
</evidence>
<dbReference type="Gene3D" id="3.40.50.300">
    <property type="entry name" value="P-loop containing nucleotide triphosphate hydrolases"/>
    <property type="match status" value="3"/>
</dbReference>
<dbReference type="Pfam" id="PF13361">
    <property type="entry name" value="UvrD_C"/>
    <property type="match status" value="1"/>
</dbReference>
<dbReference type="GO" id="GO:0016787">
    <property type="term" value="F:hydrolase activity"/>
    <property type="evidence" value="ECO:0007669"/>
    <property type="project" value="UniProtKB-UniRule"/>
</dbReference>
<evidence type="ECO:0000256" key="8">
    <source>
        <dbReference type="ARBA" id="ARBA00048988"/>
    </source>
</evidence>
<keyword evidence="4 9" id="KW-0067">ATP-binding</keyword>
<accession>A0AAW5U3U9</accession>
<dbReference type="SUPFAM" id="SSF52540">
    <property type="entry name" value="P-loop containing nucleoside triphosphate hydrolases"/>
    <property type="match status" value="1"/>
</dbReference>
<evidence type="ECO:0000256" key="9">
    <source>
        <dbReference type="PROSITE-ProRule" id="PRU00560"/>
    </source>
</evidence>
<evidence type="ECO:0000256" key="5">
    <source>
        <dbReference type="ARBA" id="ARBA00023235"/>
    </source>
</evidence>
<comment type="catalytic activity">
    <reaction evidence="6">
        <text>Couples ATP hydrolysis with the unwinding of duplex DNA by translocating in the 3'-5' direction.</text>
        <dbReference type="EC" id="5.6.2.4"/>
    </reaction>
</comment>
<comment type="caution">
    <text evidence="11">The sequence shown here is derived from an EMBL/GenBank/DDBJ whole genome shotgun (WGS) entry which is preliminary data.</text>
</comment>
<dbReference type="PANTHER" id="PTHR11070">
    <property type="entry name" value="UVRD / RECB / PCRA DNA HELICASE FAMILY MEMBER"/>
    <property type="match status" value="1"/>
</dbReference>
<keyword evidence="2 9" id="KW-0378">Hydrolase</keyword>
<dbReference type="Pfam" id="PF13245">
    <property type="entry name" value="AAA_19"/>
    <property type="match status" value="1"/>
</dbReference>
<proteinExistence type="predicted"/>
<dbReference type="GO" id="GO:0003677">
    <property type="term" value="F:DNA binding"/>
    <property type="evidence" value="ECO:0007669"/>
    <property type="project" value="InterPro"/>
</dbReference>
<dbReference type="PROSITE" id="PS51198">
    <property type="entry name" value="UVRD_HELICASE_ATP_BIND"/>
    <property type="match status" value="1"/>
</dbReference>
<feature type="domain" description="UvrD-like helicase ATP-binding" evidence="10">
    <location>
        <begin position="1"/>
        <end position="250"/>
    </location>
</feature>
<organism evidence="11 12">
    <name type="scientific">Segatella copri</name>
    <dbReference type="NCBI Taxonomy" id="165179"/>
    <lineage>
        <taxon>Bacteria</taxon>
        <taxon>Pseudomonadati</taxon>
        <taxon>Bacteroidota</taxon>
        <taxon>Bacteroidia</taxon>
        <taxon>Bacteroidales</taxon>
        <taxon>Prevotellaceae</taxon>
        <taxon>Segatella</taxon>
    </lineage>
</organism>
<evidence type="ECO:0000256" key="1">
    <source>
        <dbReference type="ARBA" id="ARBA00022741"/>
    </source>
</evidence>
<dbReference type="Proteomes" id="UP001209074">
    <property type="component" value="Unassembled WGS sequence"/>
</dbReference>
<evidence type="ECO:0000259" key="10">
    <source>
        <dbReference type="PROSITE" id="PS51198"/>
    </source>
</evidence>
<reference evidence="11" key="1">
    <citation type="submission" date="2022-11" db="EMBL/GenBank/DDBJ databases">
        <title>Genomic repertoires linked with pathogenic potency of arthritogenic Prevotella copri isolated from the gut of rheumatoid arthritis patients.</title>
        <authorList>
            <person name="Nii T."/>
            <person name="Maeda Y."/>
            <person name="Motooka D."/>
            <person name="Naito M."/>
            <person name="Matsumoto Y."/>
            <person name="Ogawa T."/>
            <person name="Oguro-Igashira E."/>
            <person name="Kishikawa T."/>
            <person name="Yamashita M."/>
            <person name="Koizumi S."/>
            <person name="Kurakawa T."/>
            <person name="Okumura R."/>
            <person name="Kayama H."/>
            <person name="Murakami M."/>
            <person name="Sakaguchi T."/>
            <person name="Das B."/>
            <person name="Nakamura S."/>
            <person name="Okada Y."/>
            <person name="Kumanogoh A."/>
            <person name="Takeda K."/>
        </authorList>
    </citation>
    <scope>NUCLEOTIDE SEQUENCE</scope>
    <source>
        <strain evidence="11">N016-13</strain>
    </source>
</reference>
<dbReference type="EC" id="5.6.2.4" evidence="7"/>
<protein>
    <recommendedName>
        <fullName evidence="7">DNA 3'-5' helicase</fullName>
        <ecNumber evidence="7">5.6.2.4</ecNumber>
    </recommendedName>
</protein>
<evidence type="ECO:0000256" key="7">
    <source>
        <dbReference type="ARBA" id="ARBA00034808"/>
    </source>
</evidence>
<dbReference type="EMBL" id="JAPDUS010000037">
    <property type="protein sequence ID" value="MCW4094695.1"/>
    <property type="molecule type" value="Genomic_DNA"/>
</dbReference>
<keyword evidence="3 9" id="KW-0347">Helicase</keyword>